<evidence type="ECO:0000256" key="1">
    <source>
        <dbReference type="ARBA" id="ARBA00004141"/>
    </source>
</evidence>
<dbReference type="Proteomes" id="UP001560685">
    <property type="component" value="Unassembled WGS sequence"/>
</dbReference>
<evidence type="ECO:0000256" key="2">
    <source>
        <dbReference type="ARBA" id="ARBA00007362"/>
    </source>
</evidence>
<name>A0ABV3Z0U5_9PROT</name>
<organism evidence="8 9">
    <name type="scientific">Hyphococcus lacteus</name>
    <dbReference type="NCBI Taxonomy" id="3143536"/>
    <lineage>
        <taxon>Bacteria</taxon>
        <taxon>Pseudomonadati</taxon>
        <taxon>Pseudomonadota</taxon>
        <taxon>Alphaproteobacteria</taxon>
        <taxon>Parvularculales</taxon>
        <taxon>Parvularculaceae</taxon>
        <taxon>Hyphococcus</taxon>
    </lineage>
</organism>
<dbReference type="PANTHER" id="PTHR32322:SF2">
    <property type="entry name" value="EAMA DOMAIN-CONTAINING PROTEIN"/>
    <property type="match status" value="1"/>
</dbReference>
<evidence type="ECO:0000259" key="7">
    <source>
        <dbReference type="Pfam" id="PF00892"/>
    </source>
</evidence>
<evidence type="ECO:0000313" key="8">
    <source>
        <dbReference type="EMBL" id="MEX6632405.1"/>
    </source>
</evidence>
<accession>A0ABV3Z0U5</accession>
<proteinExistence type="inferred from homology"/>
<dbReference type="InterPro" id="IPR000620">
    <property type="entry name" value="EamA_dom"/>
</dbReference>
<feature type="transmembrane region" description="Helical" evidence="6">
    <location>
        <begin position="232"/>
        <end position="254"/>
    </location>
</feature>
<feature type="transmembrane region" description="Helical" evidence="6">
    <location>
        <begin position="85"/>
        <end position="106"/>
    </location>
</feature>
<gene>
    <name evidence="8" type="ORF">ABFZ84_02495</name>
</gene>
<dbReference type="SUPFAM" id="SSF103481">
    <property type="entry name" value="Multidrug resistance efflux transporter EmrE"/>
    <property type="match status" value="2"/>
</dbReference>
<keyword evidence="4 6" id="KW-1133">Transmembrane helix</keyword>
<dbReference type="InterPro" id="IPR050638">
    <property type="entry name" value="AA-Vitamin_Transporters"/>
</dbReference>
<evidence type="ECO:0000313" key="9">
    <source>
        <dbReference type="Proteomes" id="UP001560685"/>
    </source>
</evidence>
<feature type="transmembrane region" description="Helical" evidence="6">
    <location>
        <begin position="261"/>
        <end position="281"/>
    </location>
</feature>
<feature type="transmembrane region" description="Helical" evidence="6">
    <location>
        <begin position="112"/>
        <end position="134"/>
    </location>
</feature>
<dbReference type="InterPro" id="IPR037185">
    <property type="entry name" value="EmrE-like"/>
</dbReference>
<evidence type="ECO:0000256" key="4">
    <source>
        <dbReference type="ARBA" id="ARBA00022989"/>
    </source>
</evidence>
<comment type="subcellular location">
    <subcellularLocation>
        <location evidence="1">Membrane</location>
        <topology evidence="1">Multi-pass membrane protein</topology>
    </subcellularLocation>
</comment>
<evidence type="ECO:0000256" key="5">
    <source>
        <dbReference type="ARBA" id="ARBA00023136"/>
    </source>
</evidence>
<dbReference type="PANTHER" id="PTHR32322">
    <property type="entry name" value="INNER MEMBRANE TRANSPORTER"/>
    <property type="match status" value="1"/>
</dbReference>
<feature type="transmembrane region" description="Helical" evidence="6">
    <location>
        <begin position="146"/>
        <end position="166"/>
    </location>
</feature>
<keyword evidence="5 6" id="KW-0472">Membrane</keyword>
<comment type="caution">
    <text evidence="8">The sequence shown here is derived from an EMBL/GenBank/DDBJ whole genome shotgun (WGS) entry which is preliminary data.</text>
</comment>
<dbReference type="EMBL" id="JBEHZE010000001">
    <property type="protein sequence ID" value="MEX6632405.1"/>
    <property type="molecule type" value="Genomic_DNA"/>
</dbReference>
<evidence type="ECO:0000256" key="3">
    <source>
        <dbReference type="ARBA" id="ARBA00022692"/>
    </source>
</evidence>
<reference evidence="8 9" key="1">
    <citation type="submission" date="2024-05" db="EMBL/GenBank/DDBJ databases">
        <title>Three bacterial strains, DH-69, EH-24, and ECK-19 isolated from coastal sediments.</title>
        <authorList>
            <person name="Ye Y.-Q."/>
            <person name="Du Z.-J."/>
        </authorList>
    </citation>
    <scope>NUCLEOTIDE SEQUENCE [LARGE SCALE GENOMIC DNA]</scope>
    <source>
        <strain evidence="8 9">ECK-19</strain>
    </source>
</reference>
<dbReference type="Pfam" id="PF00892">
    <property type="entry name" value="EamA"/>
    <property type="match status" value="2"/>
</dbReference>
<feature type="transmembrane region" description="Helical" evidence="6">
    <location>
        <begin position="44"/>
        <end position="64"/>
    </location>
</feature>
<keyword evidence="3 6" id="KW-0812">Transmembrane</keyword>
<feature type="domain" description="EamA" evidence="7">
    <location>
        <begin position="18"/>
        <end position="157"/>
    </location>
</feature>
<protein>
    <submittedName>
        <fullName evidence="8">DMT family transporter</fullName>
    </submittedName>
</protein>
<feature type="transmembrane region" description="Helical" evidence="6">
    <location>
        <begin position="287"/>
        <end position="303"/>
    </location>
</feature>
<dbReference type="RefSeq" id="WP_369312329.1">
    <property type="nucleotide sequence ID" value="NZ_JBEHZE010000001.1"/>
</dbReference>
<evidence type="ECO:0000256" key="6">
    <source>
        <dbReference type="SAM" id="Phobius"/>
    </source>
</evidence>
<feature type="domain" description="EamA" evidence="7">
    <location>
        <begin position="173"/>
        <end position="302"/>
    </location>
</feature>
<feature type="transmembrane region" description="Helical" evidence="6">
    <location>
        <begin position="201"/>
        <end position="220"/>
    </location>
</feature>
<feature type="transmembrane region" description="Helical" evidence="6">
    <location>
        <begin position="12"/>
        <end position="32"/>
    </location>
</feature>
<feature type="transmembrane region" description="Helical" evidence="6">
    <location>
        <begin position="172"/>
        <end position="189"/>
    </location>
</feature>
<comment type="similarity">
    <text evidence="2">Belongs to the EamA transporter family.</text>
</comment>
<sequence length="340" mass="37275">MARNMKSPKEATTFDWVLFTLIIVFGGSAFVMIRNAVETIPPPIVAMGRIWVGAILLYILMRAAGRRLPPLFTRVNGKWRIRRTWRWMIAVGAVGNVIPFFIFPWAQQYVESGLAGIYMAFMPIWTVALAYFFAGENLSGRKIVGFGLGFLGVVILMGPEVIKGALSSDIRAQFALLFATILYAASAVLSRRAPPIRPRIFAAGMMIVAAIIATPALFFYDLNTDQWSLTSTLSVIGLGVFPTGINGVLIIMLIRRAGAGFMALGNYITPLWAVAMGALIYHERLELSAIIALSIILIGVAISQRSPFSKKRQNNTAIAGEIAEELKPMVEKTTSDQTKI</sequence>
<dbReference type="Gene3D" id="1.10.3730.20">
    <property type="match status" value="1"/>
</dbReference>
<keyword evidence="9" id="KW-1185">Reference proteome</keyword>